<dbReference type="InterPro" id="IPR008979">
    <property type="entry name" value="Galactose-bd-like_sf"/>
</dbReference>
<dbReference type="Pfam" id="PF21317">
    <property type="entry name" value="BetaGal_ABD_1"/>
    <property type="match status" value="1"/>
</dbReference>
<feature type="domain" description="Glycoside hydrolase 35 catalytic" evidence="4">
    <location>
        <begin position="1"/>
        <end position="58"/>
    </location>
</feature>
<proteinExistence type="inferred from homology"/>
<dbReference type="Pfam" id="PF01301">
    <property type="entry name" value="Glyco_hydro_35"/>
    <property type="match status" value="1"/>
</dbReference>
<dbReference type="InterPro" id="IPR048913">
    <property type="entry name" value="BetaGal_gal-bd"/>
</dbReference>
<dbReference type="Pfam" id="PF21467">
    <property type="entry name" value="BetaGal_gal-bd"/>
    <property type="match status" value="1"/>
</dbReference>
<evidence type="ECO:0000313" key="8">
    <source>
        <dbReference type="Proteomes" id="UP001458880"/>
    </source>
</evidence>
<dbReference type="PANTHER" id="PTHR23421">
    <property type="entry name" value="BETA-GALACTOSIDASE RELATED"/>
    <property type="match status" value="1"/>
</dbReference>
<evidence type="ECO:0000313" key="7">
    <source>
        <dbReference type="EMBL" id="KAK9723414.1"/>
    </source>
</evidence>
<evidence type="ECO:0000259" key="5">
    <source>
        <dbReference type="Pfam" id="PF21317"/>
    </source>
</evidence>
<reference evidence="7 8" key="1">
    <citation type="journal article" date="2024" name="BMC Genomics">
        <title>De novo assembly and annotation of Popillia japonica's genome with initial clues to its potential as an invasive pest.</title>
        <authorList>
            <person name="Cucini C."/>
            <person name="Boschi S."/>
            <person name="Funari R."/>
            <person name="Cardaioli E."/>
            <person name="Iannotti N."/>
            <person name="Marturano G."/>
            <person name="Paoli F."/>
            <person name="Bruttini M."/>
            <person name="Carapelli A."/>
            <person name="Frati F."/>
            <person name="Nardi F."/>
        </authorList>
    </citation>
    <scope>NUCLEOTIDE SEQUENCE [LARGE SCALE GENOMIC DNA]</scope>
    <source>
        <strain evidence="7">DMR45628</strain>
    </source>
</reference>
<evidence type="ECO:0000256" key="3">
    <source>
        <dbReference type="ARBA" id="ARBA00023295"/>
    </source>
</evidence>
<dbReference type="InterPro" id="IPR017853">
    <property type="entry name" value="GH"/>
</dbReference>
<dbReference type="InterPro" id="IPR048912">
    <property type="entry name" value="BetaGal1-like_ABD1"/>
</dbReference>
<dbReference type="GO" id="GO:0004553">
    <property type="term" value="F:hydrolase activity, hydrolyzing O-glycosyl compounds"/>
    <property type="evidence" value="ECO:0007669"/>
    <property type="project" value="InterPro"/>
</dbReference>
<sequence>MFHGGTNWGFMNGANIEDDSTDNGGMLHDTSSYDYDAPLAENGDYTDKYYSLVDIIKKYNYYSLVDIIKKYNEVETLLPDFPELTQRVAYNPVQIIGEIRLSTLLDGEDFIESPTVIAMEDLDINNGAGQSYGYTVYRKENLTISANSTLKIEGRVCDTVMVLINGELKSKILEENSDLDGFGYWRWKDSSLDLGDEDYEDATLELVVENWGRNNFGLLDQFNQHKGLWQGDVLLNDVVLEDWKIYPLEFKKSWNLALSNWREPTFEVGPALYRAVLNIDEVKDTYIDMTNWNKGIVIVNGFVLSRHCRLGPQQAAYLPAPFLQRGDNEIVIFEHFVANNEVDFATDMIYGTL</sequence>
<protein>
    <submittedName>
        <fullName evidence="7">Glycosyl hydrolases family 35</fullName>
    </submittedName>
</protein>
<dbReference type="InterPro" id="IPR001944">
    <property type="entry name" value="Glycoside_Hdrlase_35"/>
</dbReference>
<dbReference type="SUPFAM" id="SSF51445">
    <property type="entry name" value="(Trans)glycosidases"/>
    <property type="match status" value="1"/>
</dbReference>
<dbReference type="AlphaFoldDB" id="A0AAW1KTN7"/>
<evidence type="ECO:0000256" key="1">
    <source>
        <dbReference type="ARBA" id="ARBA00009809"/>
    </source>
</evidence>
<keyword evidence="2 7" id="KW-0378">Hydrolase</keyword>
<dbReference type="Gene3D" id="2.60.120.260">
    <property type="entry name" value="Galactose-binding domain-like"/>
    <property type="match status" value="2"/>
</dbReference>
<dbReference type="SUPFAM" id="SSF49785">
    <property type="entry name" value="Galactose-binding domain-like"/>
    <property type="match status" value="1"/>
</dbReference>
<feature type="domain" description="Beta-galactosidase galactose-binding" evidence="6">
    <location>
        <begin position="270"/>
        <end position="328"/>
    </location>
</feature>
<feature type="domain" description="Beta-galactosidase 1-like first all-beta" evidence="5">
    <location>
        <begin position="129"/>
        <end position="249"/>
    </location>
</feature>
<keyword evidence="3" id="KW-0326">Glycosidase</keyword>
<name>A0AAW1KTN7_POPJA</name>
<dbReference type="Proteomes" id="UP001458880">
    <property type="component" value="Unassembled WGS sequence"/>
</dbReference>
<keyword evidence="8" id="KW-1185">Reference proteome</keyword>
<dbReference type="FunFam" id="2.60.120.260:FF:000049">
    <property type="entry name" value="Beta-galactosidase"/>
    <property type="match status" value="1"/>
</dbReference>
<accession>A0AAW1KTN7</accession>
<organism evidence="7 8">
    <name type="scientific">Popillia japonica</name>
    <name type="common">Japanese beetle</name>
    <dbReference type="NCBI Taxonomy" id="7064"/>
    <lineage>
        <taxon>Eukaryota</taxon>
        <taxon>Metazoa</taxon>
        <taxon>Ecdysozoa</taxon>
        <taxon>Arthropoda</taxon>
        <taxon>Hexapoda</taxon>
        <taxon>Insecta</taxon>
        <taxon>Pterygota</taxon>
        <taxon>Neoptera</taxon>
        <taxon>Endopterygota</taxon>
        <taxon>Coleoptera</taxon>
        <taxon>Polyphaga</taxon>
        <taxon>Scarabaeiformia</taxon>
        <taxon>Scarabaeidae</taxon>
        <taxon>Rutelinae</taxon>
        <taxon>Popillia</taxon>
    </lineage>
</organism>
<dbReference type="InterPro" id="IPR031330">
    <property type="entry name" value="Gly_Hdrlase_35_cat"/>
</dbReference>
<dbReference type="EMBL" id="JASPKY010000180">
    <property type="protein sequence ID" value="KAK9723414.1"/>
    <property type="molecule type" value="Genomic_DNA"/>
</dbReference>
<evidence type="ECO:0000259" key="6">
    <source>
        <dbReference type="Pfam" id="PF21467"/>
    </source>
</evidence>
<comment type="caution">
    <text evidence="7">The sequence shown here is derived from an EMBL/GenBank/DDBJ whole genome shotgun (WGS) entry which is preliminary data.</text>
</comment>
<gene>
    <name evidence="7" type="ORF">QE152_g19226</name>
</gene>
<evidence type="ECO:0000259" key="4">
    <source>
        <dbReference type="Pfam" id="PF01301"/>
    </source>
</evidence>
<evidence type="ECO:0000256" key="2">
    <source>
        <dbReference type="ARBA" id="ARBA00022801"/>
    </source>
</evidence>
<comment type="similarity">
    <text evidence="1">Belongs to the glycosyl hydrolase 35 family.</text>
</comment>
<dbReference type="GO" id="GO:0005975">
    <property type="term" value="P:carbohydrate metabolic process"/>
    <property type="evidence" value="ECO:0007669"/>
    <property type="project" value="InterPro"/>
</dbReference>